<dbReference type="EMBL" id="CM044705">
    <property type="protein sequence ID" value="KAI5660769.1"/>
    <property type="molecule type" value="Genomic_DNA"/>
</dbReference>
<proteinExistence type="predicted"/>
<evidence type="ECO:0000313" key="1">
    <source>
        <dbReference type="EMBL" id="KAI5660769.1"/>
    </source>
</evidence>
<protein>
    <submittedName>
        <fullName evidence="1">Uncharacterized protein</fullName>
    </submittedName>
</protein>
<evidence type="ECO:0000313" key="2">
    <source>
        <dbReference type="Proteomes" id="UP001060085"/>
    </source>
</evidence>
<comment type="caution">
    <text evidence="1">The sequence shown here is derived from an EMBL/GenBank/DDBJ whole genome shotgun (WGS) entry which is preliminary data.</text>
</comment>
<organism evidence="1 2">
    <name type="scientific">Catharanthus roseus</name>
    <name type="common">Madagascar periwinkle</name>
    <name type="synonym">Vinca rosea</name>
    <dbReference type="NCBI Taxonomy" id="4058"/>
    <lineage>
        <taxon>Eukaryota</taxon>
        <taxon>Viridiplantae</taxon>
        <taxon>Streptophyta</taxon>
        <taxon>Embryophyta</taxon>
        <taxon>Tracheophyta</taxon>
        <taxon>Spermatophyta</taxon>
        <taxon>Magnoliopsida</taxon>
        <taxon>eudicotyledons</taxon>
        <taxon>Gunneridae</taxon>
        <taxon>Pentapetalae</taxon>
        <taxon>asterids</taxon>
        <taxon>lamiids</taxon>
        <taxon>Gentianales</taxon>
        <taxon>Apocynaceae</taxon>
        <taxon>Rauvolfioideae</taxon>
        <taxon>Vinceae</taxon>
        <taxon>Catharanthinae</taxon>
        <taxon>Catharanthus</taxon>
    </lineage>
</organism>
<accession>A0ACC0AJJ9</accession>
<dbReference type="Proteomes" id="UP001060085">
    <property type="component" value="Linkage Group LG05"/>
</dbReference>
<name>A0ACC0AJJ9_CATRO</name>
<gene>
    <name evidence="1" type="ORF">M9H77_20092</name>
</gene>
<keyword evidence="2" id="KW-1185">Reference proteome</keyword>
<sequence>MASHHFTCTHQLVFPPLLFSSLQWLQLYLFEIDCLIKLSSSAARIISKSKGFLDPNLSESLKNQDKMSHYFPEEILIEILIKLPVKTLIRFTLVSKSWHTLIRSSNFVSKHLINQNKKIPTFLLLRHFNEDDKKEHYTFHSNDEDSSVSKLAEINFPLKSRVSSTFLRIVGSCNGLICFCDDQFGTFPTKPIILFNPSIQKHLFLPLPTVHPRSRDYVLGFGFDSQKSDFKVLRIVYDKTKSQSQIQSQSPSVDLSAKAEIYSLNKKNWGKIKLTELDSKPICSWRNVYYNGVVHWLAYNKKNSRNFILGFDFRDENFRETLLPEALATAHAASFDVNVHCDDGLAIVEYNGFTRSCNVWVMKEYGVMGSWKKLYNIDLVEGMDEVIGFRNNNGEVFVKMLANDPLPYHLKRGFVVSYDPKSRLIKDLGVLGWLNSLYIHNYIDTLALLA</sequence>
<reference evidence="2" key="1">
    <citation type="journal article" date="2023" name="Nat. Plants">
        <title>Single-cell RNA sequencing provides a high-resolution roadmap for understanding the multicellular compartmentation of specialized metabolism.</title>
        <authorList>
            <person name="Sun S."/>
            <person name="Shen X."/>
            <person name="Li Y."/>
            <person name="Li Y."/>
            <person name="Wang S."/>
            <person name="Li R."/>
            <person name="Zhang H."/>
            <person name="Shen G."/>
            <person name="Guo B."/>
            <person name="Wei J."/>
            <person name="Xu J."/>
            <person name="St-Pierre B."/>
            <person name="Chen S."/>
            <person name="Sun C."/>
        </authorList>
    </citation>
    <scope>NUCLEOTIDE SEQUENCE [LARGE SCALE GENOMIC DNA]</scope>
</reference>